<proteinExistence type="predicted"/>
<dbReference type="SMART" id="SM00530">
    <property type="entry name" value="HTH_XRE"/>
    <property type="match status" value="1"/>
</dbReference>
<name>A0A6G8PU87_9ACTN</name>
<dbReference type="Pfam" id="PF13560">
    <property type="entry name" value="HTH_31"/>
    <property type="match status" value="1"/>
</dbReference>
<protein>
    <submittedName>
        <fullName evidence="2">Helix-turn-helix domain-containing protein</fullName>
    </submittedName>
</protein>
<dbReference type="Gene3D" id="1.10.260.40">
    <property type="entry name" value="lambda repressor-like DNA-binding domains"/>
    <property type="match status" value="1"/>
</dbReference>
<evidence type="ECO:0000259" key="1">
    <source>
        <dbReference type="PROSITE" id="PS50943"/>
    </source>
</evidence>
<organism evidence="2 3">
    <name type="scientific">Rubrobacter marinus</name>
    <dbReference type="NCBI Taxonomy" id="2653852"/>
    <lineage>
        <taxon>Bacteria</taxon>
        <taxon>Bacillati</taxon>
        <taxon>Actinomycetota</taxon>
        <taxon>Rubrobacteria</taxon>
        <taxon>Rubrobacterales</taxon>
        <taxon>Rubrobacteraceae</taxon>
        <taxon>Rubrobacter</taxon>
    </lineage>
</organism>
<evidence type="ECO:0000313" key="3">
    <source>
        <dbReference type="Proteomes" id="UP000502706"/>
    </source>
</evidence>
<accession>A0A6G8PU87</accession>
<dbReference type="PROSITE" id="PS50943">
    <property type="entry name" value="HTH_CROC1"/>
    <property type="match status" value="1"/>
</dbReference>
<dbReference type="AlphaFoldDB" id="A0A6G8PU87"/>
<gene>
    <name evidence="2" type="ORF">GBA65_02345</name>
</gene>
<dbReference type="EMBL" id="CP045121">
    <property type="protein sequence ID" value="QIN77536.1"/>
    <property type="molecule type" value="Genomic_DNA"/>
</dbReference>
<reference evidence="2 3" key="1">
    <citation type="submission" date="2019-10" db="EMBL/GenBank/DDBJ databases">
        <title>Rubrobacter sp nov SCSIO 52915 isolated from a deep-sea sediment in the South China Sea.</title>
        <authorList>
            <person name="Chen R.W."/>
        </authorList>
    </citation>
    <scope>NUCLEOTIDE SEQUENCE [LARGE SCALE GENOMIC DNA]</scope>
    <source>
        <strain evidence="2 3">SCSIO 52915</strain>
    </source>
</reference>
<dbReference type="CDD" id="cd00093">
    <property type="entry name" value="HTH_XRE"/>
    <property type="match status" value="1"/>
</dbReference>
<dbReference type="InterPro" id="IPR010982">
    <property type="entry name" value="Lambda_DNA-bd_dom_sf"/>
</dbReference>
<dbReference type="InterPro" id="IPR001387">
    <property type="entry name" value="Cro/C1-type_HTH"/>
</dbReference>
<dbReference type="Proteomes" id="UP000502706">
    <property type="component" value="Chromosome"/>
</dbReference>
<dbReference type="GO" id="GO:0003677">
    <property type="term" value="F:DNA binding"/>
    <property type="evidence" value="ECO:0007669"/>
    <property type="project" value="InterPro"/>
</dbReference>
<dbReference type="SUPFAM" id="SSF47413">
    <property type="entry name" value="lambda repressor-like DNA-binding domains"/>
    <property type="match status" value="1"/>
</dbReference>
<keyword evidence="3" id="KW-1185">Reference proteome</keyword>
<sequence>MPMRCSNFVFRSSTFSRRINARSGRLRVMEVNTQKLKELRRRRVLSMRELEALSGVSHNTIWRMESGRQGAHPRTVRKLAKALGVEPEEPLREE</sequence>
<dbReference type="KEGG" id="rmar:GBA65_02345"/>
<feature type="domain" description="HTH cro/C1-type" evidence="1">
    <location>
        <begin position="36"/>
        <end position="91"/>
    </location>
</feature>
<evidence type="ECO:0000313" key="2">
    <source>
        <dbReference type="EMBL" id="QIN77536.1"/>
    </source>
</evidence>